<dbReference type="InterPro" id="IPR003819">
    <property type="entry name" value="TauD/TfdA-like"/>
</dbReference>
<keyword evidence="2 5" id="KW-0479">Metal-binding</keyword>
<dbReference type="Pfam" id="PF02668">
    <property type="entry name" value="TauD"/>
    <property type="match status" value="1"/>
</dbReference>
<dbReference type="HOGENOM" id="CLU_044078_1_0_11"/>
<dbReference type="RefSeq" id="WP_014151078.1">
    <property type="nucleotide sequence ID" value="NC_016113.1"/>
</dbReference>
<dbReference type="SUPFAM" id="SSF51197">
    <property type="entry name" value="Clavaminate synthase-like"/>
    <property type="match status" value="1"/>
</dbReference>
<dbReference type="PIRSF" id="PIRSF019543">
    <property type="entry name" value="Clavaminate_syn"/>
    <property type="match status" value="1"/>
</dbReference>
<keyword evidence="4 5" id="KW-0408">Iron</keyword>
<gene>
    <name evidence="7" type="ordered locus">SCATT_p11190</name>
</gene>
<evidence type="ECO:0000313" key="7">
    <source>
        <dbReference type="EMBL" id="AEW99312.1"/>
    </source>
</evidence>
<evidence type="ECO:0000256" key="2">
    <source>
        <dbReference type="ARBA" id="ARBA00022723"/>
    </source>
</evidence>
<dbReference type="InterPro" id="IPR042098">
    <property type="entry name" value="TauD-like_sf"/>
</dbReference>
<feature type="binding site" evidence="5">
    <location>
        <position position="168"/>
    </location>
    <ligand>
        <name>Fe cation</name>
        <dbReference type="ChEBI" id="CHEBI:24875"/>
    </ligand>
</feature>
<accession>G8XEN9</accession>
<dbReference type="GO" id="GO:0005506">
    <property type="term" value="F:iron ion binding"/>
    <property type="evidence" value="ECO:0007669"/>
    <property type="project" value="InterPro"/>
</dbReference>
<dbReference type="PATRIC" id="fig|1003195.11.peg.602"/>
<sequence>MSHSAVSDGPHGVCRAPGDAPRLRLTAAERTAVLDVADAALAEEPHVPPSRRLPRLAVLAHQLPVRLRTVLTEFRITGRPYGGLVIAGLPVDPEAAGPTPTDYTAEPRGTEVLRAEVVLLLIGSLLGDPFSFATQQRGRLVLDVFPVRGHEDSQLGSSSTQLLEWHNEDAFHEHRADWIALLCVRNQDRVPTLFAPVHDLDLTARDRALLFEERFVILPDESHTAQFNSATNGIESDDRFHQAFERIAAMAERPRRIPILSGDPRAPFVRLDPAFMRRDLDDPPAERTLAAVIDAVDRRLLDVVLDTGDLFLIDNKRAVHGRRPFTARYDGTDRWLRRINITADLRSSEGRRVGDAGRAVV</sequence>
<keyword evidence="7" id="KW-0614">Plasmid</keyword>
<dbReference type="InterPro" id="IPR053447">
    <property type="entry name" value="Alpha-KG_dependent_hydroxylase"/>
</dbReference>
<dbReference type="NCBIfam" id="NF041363">
    <property type="entry name" value="GntD_guanitoxin"/>
    <property type="match status" value="1"/>
</dbReference>
<keyword evidence="8" id="KW-1185">Reference proteome</keyword>
<keyword evidence="3" id="KW-0560">Oxidoreductase</keyword>
<evidence type="ECO:0000256" key="1">
    <source>
        <dbReference type="ARBA" id="ARBA00008425"/>
    </source>
</evidence>
<name>F8JMB5_STREN</name>
<protein>
    <recommendedName>
        <fullName evidence="6">TauD/TfdA-like domain-containing protein</fullName>
    </recommendedName>
</protein>
<accession>F8JMB5</accession>
<dbReference type="InterPro" id="IPR014503">
    <property type="entry name" value="Clavaminate_syn-like"/>
</dbReference>
<dbReference type="Proteomes" id="UP000007842">
    <property type="component" value="Plasmid pSCATT"/>
</dbReference>
<dbReference type="OrthoDB" id="3872700at2"/>
<dbReference type="KEGG" id="scy:SCATT_p11190"/>
<evidence type="ECO:0000256" key="5">
    <source>
        <dbReference type="PIRSR" id="PIRSR019543-2"/>
    </source>
</evidence>
<feature type="domain" description="TauD/TfdA-like" evidence="6">
    <location>
        <begin position="120"/>
        <end position="339"/>
    </location>
</feature>
<dbReference type="GO" id="GO:0016491">
    <property type="term" value="F:oxidoreductase activity"/>
    <property type="evidence" value="ECO:0007669"/>
    <property type="project" value="UniProtKB-KW"/>
</dbReference>
<evidence type="ECO:0000256" key="4">
    <source>
        <dbReference type="ARBA" id="ARBA00023004"/>
    </source>
</evidence>
<dbReference type="AlphaFoldDB" id="F8JMB5"/>
<evidence type="ECO:0000256" key="3">
    <source>
        <dbReference type="ARBA" id="ARBA00023002"/>
    </source>
</evidence>
<comment type="similarity">
    <text evidence="1">Belongs to the clavaminate synthase family.</text>
</comment>
<dbReference type="Gene3D" id="3.60.130.10">
    <property type="entry name" value="Clavaminate synthase-like"/>
    <property type="match status" value="1"/>
</dbReference>
<geneLocation type="plasmid" evidence="7 8">
    <name>pSCATT</name>
</geneLocation>
<dbReference type="KEGG" id="sct:SCAT_p0623"/>
<evidence type="ECO:0000313" key="8">
    <source>
        <dbReference type="Proteomes" id="UP000007842"/>
    </source>
</evidence>
<organism evidence="7 8">
    <name type="scientific">Streptantibioticus cattleyicolor (strain ATCC 35852 / DSM 46488 / JCM 4925 / NBRC 14057 / NRRL 8057)</name>
    <name type="common">Streptomyces cattleya</name>
    <dbReference type="NCBI Taxonomy" id="1003195"/>
    <lineage>
        <taxon>Bacteria</taxon>
        <taxon>Bacillati</taxon>
        <taxon>Actinomycetota</taxon>
        <taxon>Actinomycetes</taxon>
        <taxon>Kitasatosporales</taxon>
        <taxon>Streptomycetaceae</taxon>
        <taxon>Streptantibioticus</taxon>
    </lineage>
</organism>
<reference evidence="8" key="1">
    <citation type="submission" date="2011-12" db="EMBL/GenBank/DDBJ databases">
        <title>Complete genome sequence of Streptomyces cattleya strain DSM 46488.</title>
        <authorList>
            <person name="Ou H.-Y."/>
            <person name="Li P."/>
            <person name="Zhao C."/>
            <person name="O'Hagan D."/>
            <person name="Deng Z."/>
        </authorList>
    </citation>
    <scope>NUCLEOTIDE SEQUENCE [LARGE SCALE GENOMIC DNA]</scope>
    <source>
        <strain evidence="8">ATCC 35852 / DSM 46488 / JCM 4925 / NBRC 14057 / NRRL 8057</strain>
        <plasmid evidence="8">Plasmid pSCATT</plasmid>
    </source>
</reference>
<evidence type="ECO:0000259" key="6">
    <source>
        <dbReference type="Pfam" id="PF02668"/>
    </source>
</evidence>
<proteinExistence type="inferred from homology"/>
<dbReference type="EMBL" id="CP003229">
    <property type="protein sequence ID" value="AEW99312.1"/>
    <property type="molecule type" value="Genomic_DNA"/>
</dbReference>
<feature type="binding site" evidence="5">
    <location>
        <position position="166"/>
    </location>
    <ligand>
        <name>Fe cation</name>
        <dbReference type="ChEBI" id="CHEBI:24875"/>
    </ligand>
</feature>